<reference evidence="1" key="1">
    <citation type="submission" date="2022-01" db="EMBL/GenBank/DDBJ databases">
        <authorList>
            <person name="Braso-Vives M."/>
        </authorList>
    </citation>
    <scope>NUCLEOTIDE SEQUENCE</scope>
</reference>
<dbReference type="OrthoDB" id="10201929at2759"/>
<protein>
    <submittedName>
        <fullName evidence="1">Hypp5101 protein</fullName>
    </submittedName>
</protein>
<evidence type="ECO:0000313" key="1">
    <source>
        <dbReference type="EMBL" id="CAH1273360.1"/>
    </source>
</evidence>
<proteinExistence type="predicted"/>
<evidence type="ECO:0000313" key="2">
    <source>
        <dbReference type="Proteomes" id="UP000838412"/>
    </source>
</evidence>
<dbReference type="Proteomes" id="UP000838412">
    <property type="component" value="Chromosome 9"/>
</dbReference>
<dbReference type="AlphaFoldDB" id="A0A8K0AG93"/>
<dbReference type="EMBL" id="OV696694">
    <property type="protein sequence ID" value="CAH1273360.1"/>
    <property type="molecule type" value="Genomic_DNA"/>
</dbReference>
<gene>
    <name evidence="1" type="primary">Hypp5101</name>
    <name evidence="1" type="ORF">BLAG_LOCUS24725</name>
</gene>
<organism evidence="1 2">
    <name type="scientific">Branchiostoma lanceolatum</name>
    <name type="common">Common lancelet</name>
    <name type="synonym">Amphioxus lanceolatum</name>
    <dbReference type="NCBI Taxonomy" id="7740"/>
    <lineage>
        <taxon>Eukaryota</taxon>
        <taxon>Metazoa</taxon>
        <taxon>Chordata</taxon>
        <taxon>Cephalochordata</taxon>
        <taxon>Leptocardii</taxon>
        <taxon>Amphioxiformes</taxon>
        <taxon>Branchiostomatidae</taxon>
        <taxon>Branchiostoma</taxon>
    </lineage>
</organism>
<sequence>MSYLNIDRGTTRAEGQATGLSVVASTTNFGMGQDCSHNHGNQPQRPCVVSVQLCQIKQRAGDRRSPHHRQPYKP</sequence>
<accession>A0A8K0AG93</accession>
<name>A0A8K0AG93_BRALA</name>
<keyword evidence="2" id="KW-1185">Reference proteome</keyword>